<evidence type="ECO:0000256" key="1">
    <source>
        <dbReference type="ARBA" id="ARBA00022723"/>
    </source>
</evidence>
<keyword evidence="3 5" id="KW-0863">Zinc-finger</keyword>
<dbReference type="Proteomes" id="UP000324832">
    <property type="component" value="Unassembled WGS sequence"/>
</dbReference>
<evidence type="ECO:0000259" key="7">
    <source>
        <dbReference type="PROSITE" id="PS50157"/>
    </source>
</evidence>
<proteinExistence type="predicted"/>
<protein>
    <recommendedName>
        <fullName evidence="7">C2H2-type domain-containing protein</fullName>
    </recommendedName>
</protein>
<dbReference type="InterPro" id="IPR013087">
    <property type="entry name" value="Znf_C2H2_type"/>
</dbReference>
<dbReference type="GO" id="GO:0043565">
    <property type="term" value="F:sequence-specific DNA binding"/>
    <property type="evidence" value="ECO:0007669"/>
    <property type="project" value="TreeGrafter"/>
</dbReference>
<dbReference type="GO" id="GO:0005634">
    <property type="term" value="C:nucleus"/>
    <property type="evidence" value="ECO:0007669"/>
    <property type="project" value="TreeGrafter"/>
</dbReference>
<feature type="compositionally biased region" description="Basic and acidic residues" evidence="6">
    <location>
        <begin position="528"/>
        <end position="538"/>
    </location>
</feature>
<accession>A0A5E4Q294</accession>
<keyword evidence="4" id="KW-0862">Zinc</keyword>
<evidence type="ECO:0000313" key="9">
    <source>
        <dbReference type="Proteomes" id="UP000324832"/>
    </source>
</evidence>
<feature type="region of interest" description="Disordered" evidence="6">
    <location>
        <begin position="519"/>
        <end position="556"/>
    </location>
</feature>
<feature type="region of interest" description="Disordered" evidence="6">
    <location>
        <begin position="333"/>
        <end position="409"/>
    </location>
</feature>
<evidence type="ECO:0000256" key="6">
    <source>
        <dbReference type="SAM" id="MobiDB-lite"/>
    </source>
</evidence>
<dbReference type="GO" id="GO:0000981">
    <property type="term" value="F:DNA-binding transcription factor activity, RNA polymerase II-specific"/>
    <property type="evidence" value="ECO:0007669"/>
    <property type="project" value="TreeGrafter"/>
</dbReference>
<evidence type="ECO:0000256" key="2">
    <source>
        <dbReference type="ARBA" id="ARBA00022737"/>
    </source>
</evidence>
<sequence length="658" mass="75370">MRQVSLGEQIGDGPWVEELLDGRLAALMAHLAQPTRTSHHQGHQKDIIVIHCSDEQQEEILPDSFVDSLRRHTTSEQMTEPSHVTHEMRPILICQVCGEFYGEEQLKFYQHLKQHYEPQASIIIENPIVPDIAMDKYSMALDKEVPPDMDDTLDKLELYCCVKCNKSFRKQKQCEMHIKEVHSNPKVVKKSPHLILICRPYLKTKRGRHSDPDLTRVRQSQRRVYRKRANMSLLFRLLQISKPPTKSPRQHRYPSCCENPGIDSPELFIYTISHRYSRTGAESPSGAMSMCACGGGGYCDVCAPPSLQPDHSLQSAPSHIHPHSQSLTIQTSHANTQPHNIEHTHTQPENAHPSHSHVHEHISSSTTHLQPSHSHTQSSQLHPSQPHSQQLQVTSPRQSPPPSPPRMKGCQVMVTRDFIIYQKSEEASKIFNYDSMICGLLYQSPFKSMKIIPNDILNKIHVRAHEGVKPCVCTVCGQHFRQSSDLKYHIASKHSTTCPHCDKCFRVAYDMRRHVRVVHEKHKPPQIKQEKELEDRTKQKPAKRSKKPPNVTVQNTSGEFKEFDGEIFKYKFKEVYPEPEKPDAKDKRLRSDSERIVFRDNTDGKMPVFSQIEKPSYSVSNLVTISDIKSLEVSRERDADCVENGFFDKLAFYNISAV</sequence>
<organism evidence="8 9">
    <name type="scientific">Leptidea sinapis</name>
    <dbReference type="NCBI Taxonomy" id="189913"/>
    <lineage>
        <taxon>Eukaryota</taxon>
        <taxon>Metazoa</taxon>
        <taxon>Ecdysozoa</taxon>
        <taxon>Arthropoda</taxon>
        <taxon>Hexapoda</taxon>
        <taxon>Insecta</taxon>
        <taxon>Pterygota</taxon>
        <taxon>Neoptera</taxon>
        <taxon>Endopterygota</taxon>
        <taxon>Lepidoptera</taxon>
        <taxon>Glossata</taxon>
        <taxon>Ditrysia</taxon>
        <taxon>Papilionoidea</taxon>
        <taxon>Pieridae</taxon>
        <taxon>Dismorphiinae</taxon>
        <taxon>Leptidea</taxon>
    </lineage>
</organism>
<keyword evidence="9" id="KW-1185">Reference proteome</keyword>
<dbReference type="InterPro" id="IPR036236">
    <property type="entry name" value="Znf_C2H2_sf"/>
</dbReference>
<evidence type="ECO:0000256" key="4">
    <source>
        <dbReference type="ARBA" id="ARBA00022833"/>
    </source>
</evidence>
<gene>
    <name evidence="8" type="ORF">LSINAPIS_LOCUS3921</name>
</gene>
<dbReference type="EMBL" id="FZQP02001003">
    <property type="protein sequence ID" value="VVC91193.1"/>
    <property type="molecule type" value="Genomic_DNA"/>
</dbReference>
<dbReference type="GO" id="GO:0008270">
    <property type="term" value="F:zinc ion binding"/>
    <property type="evidence" value="ECO:0007669"/>
    <property type="project" value="UniProtKB-KW"/>
</dbReference>
<keyword evidence="1" id="KW-0479">Metal-binding</keyword>
<feature type="compositionally biased region" description="Low complexity" evidence="6">
    <location>
        <begin position="363"/>
        <end position="397"/>
    </location>
</feature>
<evidence type="ECO:0000256" key="3">
    <source>
        <dbReference type="ARBA" id="ARBA00022771"/>
    </source>
</evidence>
<reference evidence="8 9" key="1">
    <citation type="submission" date="2017-07" db="EMBL/GenBank/DDBJ databases">
        <authorList>
            <person name="Talla V."/>
            <person name="Backstrom N."/>
        </authorList>
    </citation>
    <scope>NUCLEOTIDE SEQUENCE [LARGE SCALE GENOMIC DNA]</scope>
</reference>
<keyword evidence="2" id="KW-0677">Repeat</keyword>
<dbReference type="PANTHER" id="PTHR24408">
    <property type="entry name" value="ZINC FINGER PROTEIN"/>
    <property type="match status" value="1"/>
</dbReference>
<evidence type="ECO:0000313" key="8">
    <source>
        <dbReference type="EMBL" id="VVC91193.1"/>
    </source>
</evidence>
<dbReference type="Gene3D" id="3.30.160.60">
    <property type="entry name" value="Classic Zinc Finger"/>
    <property type="match status" value="2"/>
</dbReference>
<evidence type="ECO:0000256" key="5">
    <source>
        <dbReference type="PROSITE-ProRule" id="PRU00042"/>
    </source>
</evidence>
<name>A0A5E4Q294_9NEOP</name>
<dbReference type="SUPFAM" id="SSF57667">
    <property type="entry name" value="beta-beta-alpha zinc fingers"/>
    <property type="match status" value="1"/>
</dbReference>
<dbReference type="PROSITE" id="PS00028">
    <property type="entry name" value="ZINC_FINGER_C2H2_1"/>
    <property type="match status" value="3"/>
</dbReference>
<dbReference type="PANTHER" id="PTHR24408:SF58">
    <property type="entry name" value="TRANSCRIPTION FACTOR (TFIIIA), PUTATIVE (AFU_ORTHOLOGUE AFUA_1G05150)-RELATED"/>
    <property type="match status" value="1"/>
</dbReference>
<dbReference type="AlphaFoldDB" id="A0A5E4Q294"/>
<feature type="domain" description="C2H2-type" evidence="7">
    <location>
        <begin position="496"/>
        <end position="524"/>
    </location>
</feature>
<feature type="domain" description="C2H2-type" evidence="7">
    <location>
        <begin position="159"/>
        <end position="187"/>
    </location>
</feature>
<dbReference type="SMART" id="SM00355">
    <property type="entry name" value="ZnF_C2H2"/>
    <property type="match status" value="4"/>
</dbReference>
<dbReference type="PROSITE" id="PS50157">
    <property type="entry name" value="ZINC_FINGER_C2H2_2"/>
    <property type="match status" value="3"/>
</dbReference>
<feature type="domain" description="C2H2-type" evidence="7">
    <location>
        <begin position="471"/>
        <end position="499"/>
    </location>
</feature>